<dbReference type="GO" id="GO:1990904">
    <property type="term" value="C:ribonucleoprotein complex"/>
    <property type="evidence" value="ECO:0007669"/>
    <property type="project" value="UniProtKB-KW"/>
</dbReference>
<keyword evidence="5" id="KW-1185">Reference proteome</keyword>
<dbReference type="GO" id="GO:0005840">
    <property type="term" value="C:ribosome"/>
    <property type="evidence" value="ECO:0007669"/>
    <property type="project" value="UniProtKB-KW"/>
</dbReference>
<dbReference type="Gene3D" id="3.30.420.80">
    <property type="entry name" value="Ribosomal protein S11"/>
    <property type="match status" value="1"/>
</dbReference>
<evidence type="ECO:0008006" key="6">
    <source>
        <dbReference type="Google" id="ProtNLM"/>
    </source>
</evidence>
<evidence type="ECO:0000256" key="1">
    <source>
        <dbReference type="ARBA" id="ARBA00006194"/>
    </source>
</evidence>
<dbReference type="EMBL" id="KL648623">
    <property type="protein sequence ID" value="KEY67344.1"/>
    <property type="molecule type" value="Genomic_DNA"/>
</dbReference>
<dbReference type="AlphaFoldDB" id="A0A084APW5"/>
<dbReference type="SUPFAM" id="SSF53137">
    <property type="entry name" value="Translational machinery components"/>
    <property type="match status" value="1"/>
</dbReference>
<dbReference type="Pfam" id="PF00411">
    <property type="entry name" value="Ribosomal_S11"/>
    <property type="match status" value="1"/>
</dbReference>
<organism evidence="4 5">
    <name type="scientific">Stachybotrys chartarum (strain CBS 109288 / IBT 7711)</name>
    <name type="common">Toxic black mold</name>
    <name type="synonym">Stilbospora chartarum</name>
    <dbReference type="NCBI Taxonomy" id="1280523"/>
    <lineage>
        <taxon>Eukaryota</taxon>
        <taxon>Fungi</taxon>
        <taxon>Dikarya</taxon>
        <taxon>Ascomycota</taxon>
        <taxon>Pezizomycotina</taxon>
        <taxon>Sordariomycetes</taxon>
        <taxon>Hypocreomycetidae</taxon>
        <taxon>Hypocreales</taxon>
        <taxon>Stachybotryaceae</taxon>
        <taxon>Stachybotrys</taxon>
    </lineage>
</organism>
<evidence type="ECO:0000313" key="4">
    <source>
        <dbReference type="EMBL" id="KEY67344.1"/>
    </source>
</evidence>
<name>A0A084APW5_STACB</name>
<protein>
    <recommendedName>
        <fullName evidence="6">Ribosomal protein S11</fullName>
    </recommendedName>
</protein>
<reference evidence="4 5" key="1">
    <citation type="journal article" date="2014" name="BMC Genomics">
        <title>Comparative genome sequencing reveals chemotype-specific gene clusters in the toxigenic black mold Stachybotrys.</title>
        <authorList>
            <person name="Semeiks J."/>
            <person name="Borek D."/>
            <person name="Otwinowski Z."/>
            <person name="Grishin N.V."/>
        </authorList>
    </citation>
    <scope>NUCLEOTIDE SEQUENCE [LARGE SCALE GENOMIC DNA]</scope>
    <source>
        <strain evidence="5">CBS 109288 / IBT 7711</strain>
    </source>
</reference>
<keyword evidence="2" id="KW-0689">Ribosomal protein</keyword>
<dbReference type="HAMAP" id="MF_01310">
    <property type="entry name" value="Ribosomal_uS11"/>
    <property type="match status" value="1"/>
</dbReference>
<evidence type="ECO:0000256" key="2">
    <source>
        <dbReference type="ARBA" id="ARBA00022980"/>
    </source>
</evidence>
<evidence type="ECO:0000313" key="5">
    <source>
        <dbReference type="Proteomes" id="UP000028045"/>
    </source>
</evidence>
<proteinExistence type="inferred from homology"/>
<sequence>MSRSLTSRLLARSPLSCCRAVVSKPISIFSRNLTGTSARWEDTRPPVRPPPRVAARPNTESLLESLYGSSDAGTNKSPQSPAMAALSQNLFPDLGKTSIDTSTLSGGGRTQVKALEDDHEPYHLHVYSHKHNTHVTCTRPDRGPIISMSCGNIGFRKSRRGTFDAAYSLVKYVLERLIYTGWPPKINRLEFVLRGFGQGREAAIKVLMSPEGKILRDKIVRVSDSTRIKFAGTRSQKKRRL</sequence>
<dbReference type="GO" id="GO:0006412">
    <property type="term" value="P:translation"/>
    <property type="evidence" value="ECO:0007669"/>
    <property type="project" value="InterPro"/>
</dbReference>
<dbReference type="Proteomes" id="UP000028045">
    <property type="component" value="Unassembled WGS sequence"/>
</dbReference>
<accession>A0A084APW5</accession>
<dbReference type="OrthoDB" id="1654884at2759"/>
<comment type="similarity">
    <text evidence="1">Belongs to the universal ribosomal protein uS11 family.</text>
</comment>
<dbReference type="PANTHER" id="PTHR11759">
    <property type="entry name" value="40S RIBOSOMAL PROTEIN S14/30S RIBOSOMAL PROTEIN S11"/>
    <property type="match status" value="1"/>
</dbReference>
<gene>
    <name evidence="4" type="ORF">S7711_09474</name>
</gene>
<dbReference type="InterPro" id="IPR036967">
    <property type="entry name" value="Ribosomal_uS11_sf"/>
</dbReference>
<dbReference type="GO" id="GO:0003735">
    <property type="term" value="F:structural constituent of ribosome"/>
    <property type="evidence" value="ECO:0007669"/>
    <property type="project" value="InterPro"/>
</dbReference>
<evidence type="ECO:0000256" key="3">
    <source>
        <dbReference type="ARBA" id="ARBA00023274"/>
    </source>
</evidence>
<dbReference type="HOGENOM" id="CLU_072439_0_0_1"/>
<dbReference type="InterPro" id="IPR001971">
    <property type="entry name" value="Ribosomal_uS11"/>
</dbReference>
<keyword evidence="3" id="KW-0687">Ribonucleoprotein</keyword>